<proteinExistence type="predicted"/>
<comment type="caution">
    <text evidence="1">The sequence shown here is derived from an EMBL/GenBank/DDBJ whole genome shotgun (WGS) entry which is preliminary data.</text>
</comment>
<keyword evidence="2" id="KW-1185">Reference proteome</keyword>
<sequence length="213" mass="24040">MRSATITFTRSQLTRDQLATVLIQIEWITKVHDAYTTHTKLRCLKVMLLTQDTPLSKAPYSPNICSPGAVHGRSLLCVSCTRWVKSRGNGIEPWSFWLVDGPLYILSHNRFPQDIFEWHGKDHIGLEEGSETRLTLTQKGDLKRQRTFKQAEEPGIKLLTFCLVGDPLYFLSSSGSLQIAHRSRGSAPAPLTRSETQDQSSFTWTGCFLTVET</sequence>
<protein>
    <submittedName>
        <fullName evidence="1">Uncharacterized protein</fullName>
    </submittedName>
</protein>
<gene>
    <name evidence="1" type="ORF">PLEPLA_LOCUS39883</name>
</gene>
<evidence type="ECO:0000313" key="2">
    <source>
        <dbReference type="Proteomes" id="UP001153269"/>
    </source>
</evidence>
<dbReference type="EMBL" id="CADEAL010004117">
    <property type="protein sequence ID" value="CAB1452144.1"/>
    <property type="molecule type" value="Genomic_DNA"/>
</dbReference>
<reference evidence="1" key="1">
    <citation type="submission" date="2020-03" db="EMBL/GenBank/DDBJ databases">
        <authorList>
            <person name="Weist P."/>
        </authorList>
    </citation>
    <scope>NUCLEOTIDE SEQUENCE</scope>
</reference>
<dbReference type="AlphaFoldDB" id="A0A9N7Z829"/>
<feature type="non-terminal residue" evidence="1">
    <location>
        <position position="213"/>
    </location>
</feature>
<name>A0A9N7Z829_PLEPL</name>
<accession>A0A9N7Z829</accession>
<organism evidence="1 2">
    <name type="scientific">Pleuronectes platessa</name>
    <name type="common">European plaice</name>
    <dbReference type="NCBI Taxonomy" id="8262"/>
    <lineage>
        <taxon>Eukaryota</taxon>
        <taxon>Metazoa</taxon>
        <taxon>Chordata</taxon>
        <taxon>Craniata</taxon>
        <taxon>Vertebrata</taxon>
        <taxon>Euteleostomi</taxon>
        <taxon>Actinopterygii</taxon>
        <taxon>Neopterygii</taxon>
        <taxon>Teleostei</taxon>
        <taxon>Neoteleostei</taxon>
        <taxon>Acanthomorphata</taxon>
        <taxon>Carangaria</taxon>
        <taxon>Pleuronectiformes</taxon>
        <taxon>Pleuronectoidei</taxon>
        <taxon>Pleuronectidae</taxon>
        <taxon>Pleuronectes</taxon>
    </lineage>
</organism>
<evidence type="ECO:0000313" key="1">
    <source>
        <dbReference type="EMBL" id="CAB1452144.1"/>
    </source>
</evidence>
<dbReference type="Proteomes" id="UP001153269">
    <property type="component" value="Unassembled WGS sequence"/>
</dbReference>